<feature type="transmembrane region" description="Helical" evidence="1">
    <location>
        <begin position="12"/>
        <end position="35"/>
    </location>
</feature>
<comment type="caution">
    <text evidence="2">The sequence shown here is derived from an EMBL/GenBank/DDBJ whole genome shotgun (WGS) entry which is preliminary data.</text>
</comment>
<dbReference type="OrthoDB" id="2561686at2759"/>
<keyword evidence="1" id="KW-1133">Transmembrane helix</keyword>
<evidence type="ECO:0000313" key="2">
    <source>
        <dbReference type="EMBL" id="OBZ79669.1"/>
    </source>
</evidence>
<dbReference type="EMBL" id="LUGG01000001">
    <property type="protein sequence ID" value="OBZ79669.1"/>
    <property type="molecule type" value="Genomic_DNA"/>
</dbReference>
<proteinExistence type="predicted"/>
<keyword evidence="1" id="KW-0472">Membrane</keyword>
<accession>A0A1C7MT99</accession>
<evidence type="ECO:0000256" key="1">
    <source>
        <dbReference type="SAM" id="Phobius"/>
    </source>
</evidence>
<name>A0A1C7MT99_GRIFR</name>
<sequence length="152" mass="17047">MTSRVAQELLNFLQSLAAIGAGLLNSVYALFQAILALGREVVGSALQLVQVIVNFAANLFQGVLGFVIANFFAILIKSGVRERLSTWMSNTLEVSELNVSRRPRTCFHLIPDLHPYEYSVQIILIRYFSTMMILAREANYFPDVRVLPRLAN</sequence>
<protein>
    <submittedName>
        <fullName evidence="2">Uncharacterized protein</fullName>
    </submittedName>
</protein>
<dbReference type="AlphaFoldDB" id="A0A1C7MT99"/>
<feature type="transmembrane region" description="Helical" evidence="1">
    <location>
        <begin position="55"/>
        <end position="76"/>
    </location>
</feature>
<gene>
    <name evidence="2" type="ORF">A0H81_00568</name>
</gene>
<organism evidence="2 3">
    <name type="scientific">Grifola frondosa</name>
    <name type="common">Maitake</name>
    <name type="synonym">Polyporus frondosus</name>
    <dbReference type="NCBI Taxonomy" id="5627"/>
    <lineage>
        <taxon>Eukaryota</taxon>
        <taxon>Fungi</taxon>
        <taxon>Dikarya</taxon>
        <taxon>Basidiomycota</taxon>
        <taxon>Agaricomycotina</taxon>
        <taxon>Agaricomycetes</taxon>
        <taxon>Polyporales</taxon>
        <taxon>Grifolaceae</taxon>
        <taxon>Grifola</taxon>
    </lineage>
</organism>
<dbReference type="Proteomes" id="UP000092993">
    <property type="component" value="Unassembled WGS sequence"/>
</dbReference>
<keyword evidence="1" id="KW-0812">Transmembrane</keyword>
<reference evidence="2 3" key="1">
    <citation type="submission" date="2016-03" db="EMBL/GenBank/DDBJ databases">
        <title>Whole genome sequencing of Grifola frondosa 9006-11.</title>
        <authorList>
            <person name="Min B."/>
            <person name="Park H."/>
            <person name="Kim J.-G."/>
            <person name="Cho H."/>
            <person name="Oh Y.-L."/>
            <person name="Kong W.-S."/>
            <person name="Choi I.-G."/>
        </authorList>
    </citation>
    <scope>NUCLEOTIDE SEQUENCE [LARGE SCALE GENOMIC DNA]</scope>
    <source>
        <strain evidence="2 3">9006-11</strain>
    </source>
</reference>
<evidence type="ECO:0000313" key="3">
    <source>
        <dbReference type="Proteomes" id="UP000092993"/>
    </source>
</evidence>
<keyword evidence="3" id="KW-1185">Reference proteome</keyword>